<dbReference type="RefSeq" id="WP_145196046.1">
    <property type="nucleotide sequence ID" value="NZ_CP036434.1"/>
</dbReference>
<dbReference type="Gene3D" id="2.120.10.30">
    <property type="entry name" value="TolB, C-terminal domain"/>
    <property type="match status" value="1"/>
</dbReference>
<dbReference type="OrthoDB" id="4564604at2"/>
<name>A0A518EPW9_9BACT</name>
<proteinExistence type="predicted"/>
<dbReference type="PROSITE" id="PS51257">
    <property type="entry name" value="PROKAR_LIPOPROTEIN"/>
    <property type="match status" value="1"/>
</dbReference>
<evidence type="ECO:0000313" key="1">
    <source>
        <dbReference type="EMBL" id="QDV06126.1"/>
    </source>
</evidence>
<dbReference type="InterPro" id="IPR011042">
    <property type="entry name" value="6-blade_b-propeller_TolB-like"/>
</dbReference>
<dbReference type="EMBL" id="CP036434">
    <property type="protein sequence ID" value="QDV06126.1"/>
    <property type="molecule type" value="Genomic_DNA"/>
</dbReference>
<gene>
    <name evidence="1" type="ORF">Poly30_16310</name>
</gene>
<dbReference type="AlphaFoldDB" id="A0A518EPW9"/>
<keyword evidence="2" id="KW-1185">Reference proteome</keyword>
<evidence type="ECO:0000313" key="2">
    <source>
        <dbReference type="Proteomes" id="UP000320390"/>
    </source>
</evidence>
<accession>A0A518EPW9</accession>
<dbReference type="Proteomes" id="UP000320390">
    <property type="component" value="Chromosome"/>
</dbReference>
<dbReference type="SUPFAM" id="SSF101898">
    <property type="entry name" value="NHL repeat"/>
    <property type="match status" value="1"/>
</dbReference>
<protein>
    <submittedName>
        <fullName evidence="1">Uncharacterized protein</fullName>
    </submittedName>
</protein>
<reference evidence="1 2" key="1">
    <citation type="submission" date="2019-02" db="EMBL/GenBank/DDBJ databases">
        <title>Deep-cultivation of Planctomycetes and their phenomic and genomic characterization uncovers novel biology.</title>
        <authorList>
            <person name="Wiegand S."/>
            <person name="Jogler M."/>
            <person name="Boedeker C."/>
            <person name="Pinto D."/>
            <person name="Vollmers J."/>
            <person name="Rivas-Marin E."/>
            <person name="Kohn T."/>
            <person name="Peeters S.H."/>
            <person name="Heuer A."/>
            <person name="Rast P."/>
            <person name="Oberbeckmann S."/>
            <person name="Bunk B."/>
            <person name="Jeske O."/>
            <person name="Meyerdierks A."/>
            <person name="Storesund J.E."/>
            <person name="Kallscheuer N."/>
            <person name="Luecker S."/>
            <person name="Lage O.M."/>
            <person name="Pohl T."/>
            <person name="Merkel B.J."/>
            <person name="Hornburger P."/>
            <person name="Mueller R.-W."/>
            <person name="Bruemmer F."/>
            <person name="Labrenz M."/>
            <person name="Spormann A.M."/>
            <person name="Op den Camp H."/>
            <person name="Overmann J."/>
            <person name="Amann R."/>
            <person name="Jetten M.S.M."/>
            <person name="Mascher T."/>
            <person name="Medema M.H."/>
            <person name="Devos D.P."/>
            <person name="Kaster A.-K."/>
            <person name="Ovreas L."/>
            <person name="Rohde M."/>
            <person name="Galperin M.Y."/>
            <person name="Jogler C."/>
        </authorList>
    </citation>
    <scope>NUCLEOTIDE SEQUENCE [LARGE SCALE GENOMIC DNA]</scope>
    <source>
        <strain evidence="1 2">Poly30</strain>
    </source>
</reference>
<sequence>MRSIEHLSQRGALRATAACFLALVASCHSHDDGNNIANSGPPAGSSGDFLFSGDNGSLQRGEFFDCVARLNNGNLANIDTWSIVAAPASSGASLTSLGAADSVRFVAGIPGFYAIQAVDVNNLVGTYGFSVENDLASLMVVDVIPGTDSSPVAASLATSGNADLFIAERIGGPSAPQVIARANRAGDRVAFVGDLPYKIQDMAADDLGNVTVIRTESSLTAALVRLDRDLNEVATFSAPDLGTTAWRDIVAMTRSGETLVPVDLEGGSLLRLDAVGAPAGGTPEQSLIALGVPFADVIDVATDIDGAAYVATDTRIVRVGTDGAVDSLYWQPQDQTAIRGIATDEDGVVYVALQDADGGQCGSVRKLDWRGTQFRRIIEFSDGSEFAARKILSPVALGVFPDGAWRLYDDIVTLNPSFQKAAWILASEPLITE</sequence>
<organism evidence="1 2">
    <name type="scientific">Saltatorellus ferox</name>
    <dbReference type="NCBI Taxonomy" id="2528018"/>
    <lineage>
        <taxon>Bacteria</taxon>
        <taxon>Pseudomonadati</taxon>
        <taxon>Planctomycetota</taxon>
        <taxon>Planctomycetia</taxon>
        <taxon>Planctomycetia incertae sedis</taxon>
        <taxon>Saltatorellus</taxon>
    </lineage>
</organism>